<feature type="domain" description="ABC transmembrane type-1" evidence="9">
    <location>
        <begin position="90"/>
        <end position="298"/>
    </location>
</feature>
<gene>
    <name evidence="10" type="ORF">ABK249_15975</name>
</gene>
<dbReference type="InterPro" id="IPR035906">
    <property type="entry name" value="MetI-like_sf"/>
</dbReference>
<comment type="subcellular location">
    <subcellularLocation>
        <location evidence="1">Cell inner membrane</location>
        <topology evidence="1">Multi-pass membrane protein</topology>
    </subcellularLocation>
    <subcellularLocation>
        <location evidence="8">Cell membrane</location>
        <topology evidence="8">Multi-pass membrane protein</topology>
    </subcellularLocation>
</comment>
<dbReference type="PANTHER" id="PTHR43357:SF4">
    <property type="entry name" value="INNER MEMBRANE ABC TRANSPORTER PERMEASE PROTEIN YDCV"/>
    <property type="match status" value="1"/>
</dbReference>
<keyword evidence="3" id="KW-1003">Cell membrane</keyword>
<keyword evidence="11" id="KW-1185">Reference proteome</keyword>
<accession>A0ABV0M647</accession>
<dbReference type="EMBL" id="JBEAAL010000011">
    <property type="protein sequence ID" value="MEQ1406429.1"/>
    <property type="molecule type" value="Genomic_DNA"/>
</dbReference>
<dbReference type="RefSeq" id="WP_348863300.1">
    <property type="nucleotide sequence ID" value="NZ_JBEAAL010000011.1"/>
</dbReference>
<evidence type="ECO:0000256" key="2">
    <source>
        <dbReference type="ARBA" id="ARBA00022448"/>
    </source>
</evidence>
<comment type="caution">
    <text evidence="10">The sequence shown here is derived from an EMBL/GenBank/DDBJ whole genome shotgun (WGS) entry which is preliminary data.</text>
</comment>
<dbReference type="InterPro" id="IPR000515">
    <property type="entry name" value="MetI-like"/>
</dbReference>
<reference evidence="10 11" key="1">
    <citation type="submission" date="2024-05" db="EMBL/GenBank/DDBJ databases">
        <title>Neorhizobium sp. Rsf11, a plant growth promoting and heavy metal resistant PAH-degrader.</title>
        <authorList>
            <person name="Golubev S.N."/>
            <person name="Muratova A.Y."/>
            <person name="Markelova M.I."/>
        </authorList>
    </citation>
    <scope>NUCLEOTIDE SEQUENCE [LARGE SCALE GENOMIC DNA]</scope>
    <source>
        <strain evidence="10 11">Rsf11</strain>
    </source>
</reference>
<dbReference type="PROSITE" id="PS50928">
    <property type="entry name" value="ABC_TM1"/>
    <property type="match status" value="2"/>
</dbReference>
<feature type="domain" description="ABC transmembrane type-1" evidence="9">
    <location>
        <begin position="385"/>
        <end position="577"/>
    </location>
</feature>
<proteinExistence type="inferred from homology"/>
<dbReference type="PANTHER" id="PTHR43357">
    <property type="entry name" value="INNER MEMBRANE ABC TRANSPORTER PERMEASE PROTEIN YDCV"/>
    <property type="match status" value="1"/>
</dbReference>
<evidence type="ECO:0000256" key="1">
    <source>
        <dbReference type="ARBA" id="ARBA00004429"/>
    </source>
</evidence>
<feature type="transmembrane region" description="Helical" evidence="8">
    <location>
        <begin position="128"/>
        <end position="148"/>
    </location>
</feature>
<feature type="transmembrane region" description="Helical" evidence="8">
    <location>
        <begin position="558"/>
        <end position="576"/>
    </location>
</feature>
<feature type="transmembrane region" description="Helical" evidence="8">
    <location>
        <begin position="423"/>
        <end position="445"/>
    </location>
</feature>
<keyword evidence="7 8" id="KW-0472">Membrane</keyword>
<keyword evidence="6 8" id="KW-1133">Transmembrane helix</keyword>
<dbReference type="SUPFAM" id="SSF161098">
    <property type="entry name" value="MetI-like"/>
    <property type="match status" value="2"/>
</dbReference>
<evidence type="ECO:0000256" key="7">
    <source>
        <dbReference type="ARBA" id="ARBA00023136"/>
    </source>
</evidence>
<feature type="transmembrane region" description="Helical" evidence="8">
    <location>
        <begin position="36"/>
        <end position="59"/>
    </location>
</feature>
<evidence type="ECO:0000256" key="3">
    <source>
        <dbReference type="ARBA" id="ARBA00022475"/>
    </source>
</evidence>
<keyword evidence="4" id="KW-0997">Cell inner membrane</keyword>
<protein>
    <submittedName>
        <fullName evidence="10">Iron ABC transporter permease</fullName>
    </submittedName>
</protein>
<name>A0ABV0M647_9HYPH</name>
<dbReference type="CDD" id="cd06261">
    <property type="entry name" value="TM_PBP2"/>
    <property type="match status" value="2"/>
</dbReference>
<evidence type="ECO:0000256" key="4">
    <source>
        <dbReference type="ARBA" id="ARBA00022519"/>
    </source>
</evidence>
<sequence length="588" mass="65686">MTIIHNRSLDDITDNAPVLGGNAFTRAFSGGSLPRLIGMLVLILILGFLTIYPLSMLLYGSLHSTPPGMAGEFNLNGYRSIMTTQNLMILANTVGISLAKTIPSLVIAVFLAWIVARTDTPFRGTLEVLITLPFFIPPILTAMAWGMLGNPQVGVINMVWRWLTGAQDPLVNIYSYGGVIWHMCQYSIPFLFLFMVDAFRAMDPSLEESSRMCGASRWTTFRKITLLLMLPVLTSSFMLSFIKGIETFESALFFGLPAGIKVITTDIYESINHRATPDYQYATSLSFAIMGLMFLLVIAQWAILRGKSFQTVTGKGFRPNVMELGPWRWVTFAFCLFFFFITVLLPVGQLALGSFFRFFGFYTYDMLTLEHYKSVFANSEFWRAVRNTMMLGLLGATATMALGAVVAYISVRTKWKGRSLIDGMAWLPWMMPGMVLGVGFLWAFAMLPGPIPIYGTVWALLLAYIALGTPVAVRVMTGSYHQLSYDLEECSRVHGASWVQTMWRILVALAWPAFAVGWVLTFFGIMRELSASILLYSVGSETLAVVLLKLWANGNAEQVSVIGLLMMLLVILFRWVQLRFIKARISKL</sequence>
<evidence type="ECO:0000256" key="8">
    <source>
        <dbReference type="RuleBase" id="RU363032"/>
    </source>
</evidence>
<keyword evidence="5 8" id="KW-0812">Transmembrane</keyword>
<feature type="transmembrane region" description="Helical" evidence="8">
    <location>
        <begin position="502"/>
        <end position="526"/>
    </location>
</feature>
<evidence type="ECO:0000313" key="11">
    <source>
        <dbReference type="Proteomes" id="UP001496627"/>
    </source>
</evidence>
<evidence type="ECO:0000256" key="6">
    <source>
        <dbReference type="ARBA" id="ARBA00022989"/>
    </source>
</evidence>
<evidence type="ECO:0000259" key="9">
    <source>
        <dbReference type="PROSITE" id="PS50928"/>
    </source>
</evidence>
<feature type="transmembrane region" description="Helical" evidence="8">
    <location>
        <begin position="179"/>
        <end position="199"/>
    </location>
</feature>
<feature type="transmembrane region" description="Helical" evidence="8">
    <location>
        <begin position="325"/>
        <end position="345"/>
    </location>
</feature>
<keyword evidence="2 8" id="KW-0813">Transport</keyword>
<dbReference type="Pfam" id="PF00528">
    <property type="entry name" value="BPD_transp_1"/>
    <property type="match status" value="2"/>
</dbReference>
<feature type="transmembrane region" description="Helical" evidence="8">
    <location>
        <begin position="89"/>
        <end position="116"/>
    </location>
</feature>
<dbReference type="Proteomes" id="UP001496627">
    <property type="component" value="Unassembled WGS sequence"/>
</dbReference>
<comment type="similarity">
    <text evidence="8">Belongs to the binding-protein-dependent transport system permease family.</text>
</comment>
<evidence type="ECO:0000313" key="10">
    <source>
        <dbReference type="EMBL" id="MEQ1406429.1"/>
    </source>
</evidence>
<evidence type="ECO:0000256" key="5">
    <source>
        <dbReference type="ARBA" id="ARBA00022692"/>
    </source>
</evidence>
<feature type="transmembrane region" description="Helical" evidence="8">
    <location>
        <begin position="390"/>
        <end position="411"/>
    </location>
</feature>
<organism evidence="10 11">
    <name type="scientific">Neorhizobium phenanthreniclasticum</name>
    <dbReference type="NCBI Taxonomy" id="3157917"/>
    <lineage>
        <taxon>Bacteria</taxon>
        <taxon>Pseudomonadati</taxon>
        <taxon>Pseudomonadota</taxon>
        <taxon>Alphaproteobacteria</taxon>
        <taxon>Hyphomicrobiales</taxon>
        <taxon>Rhizobiaceae</taxon>
        <taxon>Rhizobium/Agrobacterium group</taxon>
        <taxon>Neorhizobium</taxon>
    </lineage>
</organism>
<feature type="transmembrane region" description="Helical" evidence="8">
    <location>
        <begin position="220"/>
        <end position="242"/>
    </location>
</feature>
<feature type="transmembrane region" description="Helical" evidence="8">
    <location>
        <begin position="281"/>
        <end position="304"/>
    </location>
</feature>
<feature type="transmembrane region" description="Helical" evidence="8">
    <location>
        <begin position="457"/>
        <end position="477"/>
    </location>
</feature>
<dbReference type="Gene3D" id="1.10.3720.10">
    <property type="entry name" value="MetI-like"/>
    <property type="match status" value="2"/>
</dbReference>